<gene>
    <name evidence="6" type="ORF">NVS88_03195</name>
</gene>
<evidence type="ECO:0000256" key="5">
    <source>
        <dbReference type="SAM" id="Phobius"/>
    </source>
</evidence>
<evidence type="ECO:0000256" key="1">
    <source>
        <dbReference type="ARBA" id="ARBA00004127"/>
    </source>
</evidence>
<dbReference type="AlphaFoldDB" id="A0A9X4M360"/>
<dbReference type="EMBL" id="JANRHA010000001">
    <property type="protein sequence ID" value="MDG3013561.1"/>
    <property type="molecule type" value="Genomic_DNA"/>
</dbReference>
<feature type="transmembrane region" description="Helical" evidence="5">
    <location>
        <begin position="83"/>
        <end position="105"/>
    </location>
</feature>
<proteinExistence type="predicted"/>
<protein>
    <submittedName>
        <fullName evidence="6">VIT1/CCC1 transporter family protein</fullName>
    </submittedName>
</protein>
<feature type="transmembrane region" description="Helical" evidence="5">
    <location>
        <begin position="141"/>
        <end position="161"/>
    </location>
</feature>
<keyword evidence="4 5" id="KW-0472">Membrane</keyword>
<dbReference type="GO" id="GO:0012505">
    <property type="term" value="C:endomembrane system"/>
    <property type="evidence" value="ECO:0007669"/>
    <property type="project" value="UniProtKB-SubCell"/>
</dbReference>
<reference evidence="6" key="1">
    <citation type="submission" date="2022-08" db="EMBL/GenBank/DDBJ databases">
        <title>Genome analysis of Corynebacteriales strain.</title>
        <authorList>
            <person name="Lee S.D."/>
        </authorList>
    </citation>
    <scope>NUCLEOTIDE SEQUENCE</scope>
    <source>
        <strain evidence="6">D3-21</strain>
    </source>
</reference>
<evidence type="ECO:0000256" key="3">
    <source>
        <dbReference type="ARBA" id="ARBA00022989"/>
    </source>
</evidence>
<evidence type="ECO:0000256" key="4">
    <source>
        <dbReference type="ARBA" id="ARBA00023136"/>
    </source>
</evidence>
<dbReference type="Pfam" id="PF01988">
    <property type="entry name" value="VIT1"/>
    <property type="match status" value="1"/>
</dbReference>
<name>A0A9X4M360_9ACTN</name>
<keyword evidence="7" id="KW-1185">Reference proteome</keyword>
<dbReference type="GO" id="GO:0030026">
    <property type="term" value="P:intracellular manganese ion homeostasis"/>
    <property type="evidence" value="ECO:0007669"/>
    <property type="project" value="InterPro"/>
</dbReference>
<dbReference type="InterPro" id="IPR008217">
    <property type="entry name" value="Ccc1_fam"/>
</dbReference>
<dbReference type="RefSeq" id="WP_332519145.1">
    <property type="nucleotide sequence ID" value="NZ_JANRHA010000001.1"/>
</dbReference>
<comment type="caution">
    <text evidence="6">The sequence shown here is derived from an EMBL/GenBank/DDBJ whole genome shotgun (WGS) entry which is preliminary data.</text>
</comment>
<feature type="transmembrane region" description="Helical" evidence="5">
    <location>
        <begin position="39"/>
        <end position="62"/>
    </location>
</feature>
<evidence type="ECO:0000313" key="6">
    <source>
        <dbReference type="EMBL" id="MDG3013561.1"/>
    </source>
</evidence>
<sequence length="162" mass="16062">MLSKLNWLRAAVLGANDGIVSTAGVILAVAAATSSRTTILTASVAALVAGAVSMALGEYVSVAAQRDAEQAAHDTELVNPAQAAISSAASFTVGAALPTIAVLLAPATGRITVTYIAVMLALAITGTLSARWTHTNTARSVARIVIGGALALAATIVIGSLI</sequence>
<accession>A0A9X4M360</accession>
<evidence type="ECO:0000313" key="7">
    <source>
        <dbReference type="Proteomes" id="UP001152755"/>
    </source>
</evidence>
<organism evidence="6 7">
    <name type="scientific">Speluncibacter jeojiensis</name>
    <dbReference type="NCBI Taxonomy" id="2710754"/>
    <lineage>
        <taxon>Bacteria</taxon>
        <taxon>Bacillati</taxon>
        <taxon>Actinomycetota</taxon>
        <taxon>Actinomycetes</taxon>
        <taxon>Mycobacteriales</taxon>
        <taxon>Speluncibacteraceae</taxon>
        <taxon>Speluncibacter</taxon>
    </lineage>
</organism>
<dbReference type="GO" id="GO:0005384">
    <property type="term" value="F:manganese ion transmembrane transporter activity"/>
    <property type="evidence" value="ECO:0007669"/>
    <property type="project" value="InterPro"/>
</dbReference>
<evidence type="ECO:0000256" key="2">
    <source>
        <dbReference type="ARBA" id="ARBA00022692"/>
    </source>
</evidence>
<keyword evidence="3 5" id="KW-1133">Transmembrane helix</keyword>
<feature type="transmembrane region" description="Helical" evidence="5">
    <location>
        <begin position="12"/>
        <end position="33"/>
    </location>
</feature>
<dbReference type="Proteomes" id="UP001152755">
    <property type="component" value="Unassembled WGS sequence"/>
</dbReference>
<dbReference type="PANTHER" id="PTHR31851">
    <property type="entry name" value="FE(2+)/MN(2+) TRANSPORTER PCL1"/>
    <property type="match status" value="1"/>
</dbReference>
<feature type="transmembrane region" description="Helical" evidence="5">
    <location>
        <begin position="111"/>
        <end position="129"/>
    </location>
</feature>
<comment type="subcellular location">
    <subcellularLocation>
        <location evidence="1">Endomembrane system</location>
        <topology evidence="1">Multi-pass membrane protein</topology>
    </subcellularLocation>
</comment>
<keyword evidence="2 5" id="KW-0812">Transmembrane</keyword>